<evidence type="ECO:0000313" key="2">
    <source>
        <dbReference type="Proteomes" id="UP001176806"/>
    </source>
</evidence>
<reference evidence="1" key="1">
    <citation type="submission" date="2023-07" db="EMBL/GenBank/DDBJ databases">
        <title>Two novel species in the genus Flavivirga.</title>
        <authorList>
            <person name="Kwon K."/>
        </authorList>
    </citation>
    <scope>NUCLEOTIDE SEQUENCE</scope>
    <source>
        <strain evidence="1">KACC 14158</strain>
    </source>
</reference>
<dbReference type="RefSeq" id="WP_303302918.1">
    <property type="nucleotide sequence ID" value="NZ_BAABDA010000050.1"/>
</dbReference>
<gene>
    <name evidence="1" type="primary">yidD</name>
    <name evidence="1" type="ORF">Q4Q40_16030</name>
</gene>
<dbReference type="SMART" id="SM01234">
    <property type="entry name" value="Haemolytic"/>
    <property type="match status" value="1"/>
</dbReference>
<dbReference type="InterPro" id="IPR002696">
    <property type="entry name" value="Membr_insert_effic_factor_YidD"/>
</dbReference>
<accession>A0ABT8WRG0</accession>
<organism evidence="1 2">
    <name type="scientific">Flavivirga jejuensis</name>
    <dbReference type="NCBI Taxonomy" id="870487"/>
    <lineage>
        <taxon>Bacteria</taxon>
        <taxon>Pseudomonadati</taxon>
        <taxon>Bacteroidota</taxon>
        <taxon>Flavobacteriia</taxon>
        <taxon>Flavobacteriales</taxon>
        <taxon>Flavobacteriaceae</taxon>
        <taxon>Flavivirga</taxon>
    </lineage>
</organism>
<dbReference type="NCBIfam" id="TIGR00278">
    <property type="entry name" value="membrane protein insertion efficiency factor YidD"/>
    <property type="match status" value="1"/>
</dbReference>
<dbReference type="EMBL" id="JAUOEL010000005">
    <property type="protein sequence ID" value="MDO5975704.1"/>
    <property type="molecule type" value="Genomic_DNA"/>
</dbReference>
<proteinExistence type="predicted"/>
<keyword evidence="2" id="KW-1185">Reference proteome</keyword>
<name>A0ABT8WRG0_9FLAO</name>
<protein>
    <submittedName>
        <fullName evidence="1">Membrane protein insertion efficiency factor YidD</fullName>
    </submittedName>
</protein>
<evidence type="ECO:0000313" key="1">
    <source>
        <dbReference type="EMBL" id="MDO5975704.1"/>
    </source>
</evidence>
<comment type="caution">
    <text evidence="1">The sequence shown here is derived from an EMBL/GenBank/DDBJ whole genome shotgun (WGS) entry which is preliminary data.</text>
</comment>
<dbReference type="Proteomes" id="UP001176806">
    <property type="component" value="Unassembled WGS sequence"/>
</dbReference>
<sequence>MKIILLIIIKAYWLIIPKSKRKKCIFRKSCSNYVFKETSENGLWRGLKAFRFRYENCRHGFEIFKNPIDNKFQMILPNHQIIDEKDIAKRLIKINLNE</sequence>
<dbReference type="Pfam" id="PF01809">
    <property type="entry name" value="YidD"/>
    <property type="match status" value="1"/>
</dbReference>